<gene>
    <name evidence="1" type="ORF">K0M31_018541</name>
</gene>
<accession>A0AA40G492</accession>
<evidence type="ECO:0000313" key="1">
    <source>
        <dbReference type="EMBL" id="KAK1130409.1"/>
    </source>
</evidence>
<organism evidence="1 2">
    <name type="scientific">Melipona bicolor</name>
    <dbReference type="NCBI Taxonomy" id="60889"/>
    <lineage>
        <taxon>Eukaryota</taxon>
        <taxon>Metazoa</taxon>
        <taxon>Ecdysozoa</taxon>
        <taxon>Arthropoda</taxon>
        <taxon>Hexapoda</taxon>
        <taxon>Insecta</taxon>
        <taxon>Pterygota</taxon>
        <taxon>Neoptera</taxon>
        <taxon>Endopterygota</taxon>
        <taxon>Hymenoptera</taxon>
        <taxon>Apocrita</taxon>
        <taxon>Aculeata</taxon>
        <taxon>Apoidea</taxon>
        <taxon>Anthophila</taxon>
        <taxon>Apidae</taxon>
        <taxon>Melipona</taxon>
    </lineage>
</organism>
<evidence type="ECO:0000313" key="2">
    <source>
        <dbReference type="Proteomes" id="UP001177670"/>
    </source>
</evidence>
<keyword evidence="2" id="KW-1185">Reference proteome</keyword>
<dbReference type="EMBL" id="JAHYIQ010000007">
    <property type="protein sequence ID" value="KAK1130409.1"/>
    <property type="molecule type" value="Genomic_DNA"/>
</dbReference>
<protein>
    <submittedName>
        <fullName evidence="1">Uncharacterized protein</fullName>
    </submittedName>
</protein>
<dbReference type="AlphaFoldDB" id="A0AA40G492"/>
<reference evidence="1" key="1">
    <citation type="submission" date="2021-10" db="EMBL/GenBank/DDBJ databases">
        <title>Melipona bicolor Genome sequencing and assembly.</title>
        <authorList>
            <person name="Araujo N.S."/>
            <person name="Arias M.C."/>
        </authorList>
    </citation>
    <scope>NUCLEOTIDE SEQUENCE</scope>
    <source>
        <strain evidence="1">USP_2M_L1-L4_2017</strain>
        <tissue evidence="1">Whole body</tissue>
    </source>
</reference>
<proteinExistence type="predicted"/>
<dbReference type="Proteomes" id="UP001177670">
    <property type="component" value="Unassembled WGS sequence"/>
</dbReference>
<comment type="caution">
    <text evidence="1">The sequence shown here is derived from an EMBL/GenBank/DDBJ whole genome shotgun (WGS) entry which is preliminary data.</text>
</comment>
<sequence>MGEGGFEPQTDTQASLLAGREFQRLEWLQFSEAEDVEGVILMEIWTSNATS</sequence>
<name>A0AA40G492_9HYME</name>